<sequence>MSKSVKISDHLTQKVREKEKEKEEQLINELRLLLKTLIYQEEVTIKAIIDCLYDVGSTNFINHKLHFGTLNKTLKFMTKMSKPVFKILAWQWFNKNCPELITKWLESKVTFARVEETKIEVMVDNENLSLASMSQLPEENQVNQVKHLHFQVKLLTGILVVVLTIFSGSFIWLNYSLKLSHLQTVEKLQNQVKILESGVNRH</sequence>
<feature type="coiled-coil region" evidence="1">
    <location>
        <begin position="8"/>
        <end position="36"/>
    </location>
</feature>
<dbReference type="Proteomes" id="UP000606721">
    <property type="component" value="Unassembled WGS sequence"/>
</dbReference>
<keyword evidence="2" id="KW-0812">Transmembrane</keyword>
<gene>
    <name evidence="3" type="ORF">H6F99_21460</name>
</gene>
<feature type="transmembrane region" description="Helical" evidence="2">
    <location>
        <begin position="154"/>
        <end position="173"/>
    </location>
</feature>
<comment type="caution">
    <text evidence="3">The sequence shown here is derived from an EMBL/GenBank/DDBJ whole genome shotgun (WGS) entry which is preliminary data.</text>
</comment>
<keyword evidence="1" id="KW-0175">Coiled coil</keyword>
<protein>
    <submittedName>
        <fullName evidence="3">Uncharacterized protein</fullName>
    </submittedName>
</protein>
<evidence type="ECO:0000256" key="2">
    <source>
        <dbReference type="SAM" id="Phobius"/>
    </source>
</evidence>
<dbReference type="EMBL" id="JACJQT010000072">
    <property type="protein sequence ID" value="MBD2280747.1"/>
    <property type="molecule type" value="Genomic_DNA"/>
</dbReference>
<evidence type="ECO:0000256" key="1">
    <source>
        <dbReference type="SAM" id="Coils"/>
    </source>
</evidence>
<keyword evidence="2" id="KW-1133">Transmembrane helix</keyword>
<keyword evidence="2" id="KW-0472">Membrane</keyword>
<keyword evidence="4" id="KW-1185">Reference proteome</keyword>
<reference evidence="3 4" key="1">
    <citation type="journal article" date="2020" name="ISME J.">
        <title>Comparative genomics reveals insights into cyanobacterial evolution and habitat adaptation.</title>
        <authorList>
            <person name="Chen M.Y."/>
            <person name="Teng W.K."/>
            <person name="Zhao L."/>
            <person name="Hu C.X."/>
            <person name="Zhou Y.K."/>
            <person name="Han B.P."/>
            <person name="Song L.R."/>
            <person name="Shu W.S."/>
        </authorList>
    </citation>
    <scope>NUCLEOTIDE SEQUENCE [LARGE SCALE GENOMIC DNA]</scope>
    <source>
        <strain evidence="3 4">FACHB-1040</strain>
    </source>
</reference>
<proteinExistence type="predicted"/>
<name>A0ABR8C4L8_APHFL</name>
<accession>A0ABR8C4L8</accession>
<evidence type="ECO:0000313" key="4">
    <source>
        <dbReference type="Proteomes" id="UP000606721"/>
    </source>
</evidence>
<evidence type="ECO:0000313" key="3">
    <source>
        <dbReference type="EMBL" id="MBD2280747.1"/>
    </source>
</evidence>
<organism evidence="3 4">
    <name type="scientific">Aphanizomenon flos-aquae FACHB-1040</name>
    <dbReference type="NCBI Taxonomy" id="2692887"/>
    <lineage>
        <taxon>Bacteria</taxon>
        <taxon>Bacillati</taxon>
        <taxon>Cyanobacteriota</taxon>
        <taxon>Cyanophyceae</taxon>
        <taxon>Nostocales</taxon>
        <taxon>Aphanizomenonaceae</taxon>
        <taxon>Aphanizomenon</taxon>
    </lineage>
</organism>